<dbReference type="EMBL" id="JANBPG010002794">
    <property type="protein sequence ID" value="KAJ1884605.1"/>
    <property type="molecule type" value="Genomic_DNA"/>
</dbReference>
<accession>A0ACC1I0E9</accession>
<dbReference type="Proteomes" id="UP001150581">
    <property type="component" value="Unassembled WGS sequence"/>
</dbReference>
<evidence type="ECO:0000313" key="1">
    <source>
        <dbReference type="EMBL" id="KAJ1884605.1"/>
    </source>
</evidence>
<organism evidence="1 2">
    <name type="scientific">Kickxella alabastrina</name>
    <dbReference type="NCBI Taxonomy" id="61397"/>
    <lineage>
        <taxon>Eukaryota</taxon>
        <taxon>Fungi</taxon>
        <taxon>Fungi incertae sedis</taxon>
        <taxon>Zoopagomycota</taxon>
        <taxon>Kickxellomycotina</taxon>
        <taxon>Kickxellomycetes</taxon>
        <taxon>Kickxellales</taxon>
        <taxon>Kickxellaceae</taxon>
        <taxon>Kickxella</taxon>
    </lineage>
</organism>
<keyword evidence="2" id="KW-1185">Reference proteome</keyword>
<sequence length="466" mass="48309">VVAAPEAVVEEVVAAPEAVVEEAVAAPEAVVEEAVAAPEAVVEEVVAAPEAVVEEAVAASEAVVEVTSARAVSVDSFLSYVEVVSPVVDEQIVNDIGIFAAGEAVIAAESVAEDLPVEELANSNASTSGSIVEDAVESVPTVAVVPVIESASEVGVSESISNEIIEPIAETFDITESSEPSFASGAAAPANAADPTETAPPTANDNSISAGISVAAGTDSFGKRHSPRPRALFIAKEPQAVESERKPLDEVDSVINQSTYDRDLASASAVATDGVPPVVTTPSYIMHYPESLFGDASSIAPALITIEDLQSAQKAHAVVGVSAINATSTGRRSRDSGYQAVDSEVSVSQRMKRFISGRRSEALSKLPKSPLRSSGASEDGKRMSVSASTTTVGVEEHLNDDNIISKIPGSFPSEHNSDNEAAGQAKRSDAEHDESAGSSDAEQQQQPSKDKRRRHTIFGVIKSIFR</sequence>
<protein>
    <submittedName>
        <fullName evidence="1">Uncharacterized protein</fullName>
    </submittedName>
</protein>
<evidence type="ECO:0000313" key="2">
    <source>
        <dbReference type="Proteomes" id="UP001150581"/>
    </source>
</evidence>
<gene>
    <name evidence="1" type="ORF">LPJ66_010533</name>
</gene>
<comment type="caution">
    <text evidence="1">The sequence shown here is derived from an EMBL/GenBank/DDBJ whole genome shotgun (WGS) entry which is preliminary data.</text>
</comment>
<reference evidence="1" key="1">
    <citation type="submission" date="2022-07" db="EMBL/GenBank/DDBJ databases">
        <title>Phylogenomic reconstructions and comparative analyses of Kickxellomycotina fungi.</title>
        <authorList>
            <person name="Reynolds N.K."/>
            <person name="Stajich J.E."/>
            <person name="Barry K."/>
            <person name="Grigoriev I.V."/>
            <person name="Crous P."/>
            <person name="Smith M.E."/>
        </authorList>
    </citation>
    <scope>NUCLEOTIDE SEQUENCE</scope>
    <source>
        <strain evidence="1">Benny 63K</strain>
    </source>
</reference>
<name>A0ACC1I0E9_9FUNG</name>
<feature type="non-terminal residue" evidence="1">
    <location>
        <position position="1"/>
    </location>
</feature>
<proteinExistence type="predicted"/>